<proteinExistence type="inferred from homology"/>
<keyword evidence="4" id="KW-0547">Nucleotide-binding</keyword>
<feature type="domain" description="Mvd1 C-terminal" evidence="8">
    <location>
        <begin position="179"/>
        <end position="312"/>
    </location>
</feature>
<dbReference type="SUPFAM" id="SSF55060">
    <property type="entry name" value="GHMP Kinase, C-terminal domain"/>
    <property type="match status" value="1"/>
</dbReference>
<dbReference type="SUPFAM" id="SSF54211">
    <property type="entry name" value="Ribosomal protein S5 domain 2-like"/>
    <property type="match status" value="1"/>
</dbReference>
<accession>A0AAJ1Q4P2</accession>
<evidence type="ECO:0000313" key="11">
    <source>
        <dbReference type="Proteomes" id="UP001229251"/>
    </source>
</evidence>
<dbReference type="InterPro" id="IPR020568">
    <property type="entry name" value="Ribosomal_Su5_D2-typ_SF"/>
</dbReference>
<evidence type="ECO:0000313" key="10">
    <source>
        <dbReference type="EMBL" id="MDK7186525.1"/>
    </source>
</evidence>
<evidence type="ECO:0000256" key="4">
    <source>
        <dbReference type="ARBA" id="ARBA00022741"/>
    </source>
</evidence>
<dbReference type="InterPro" id="IPR053859">
    <property type="entry name" value="MVD-like_N"/>
</dbReference>
<feature type="domain" description="Diphosphomevalonate decarboxylase-like N-terminal" evidence="9">
    <location>
        <begin position="9"/>
        <end position="164"/>
    </location>
</feature>
<evidence type="ECO:0000259" key="8">
    <source>
        <dbReference type="Pfam" id="PF18376"/>
    </source>
</evidence>
<dbReference type="GO" id="GO:0005524">
    <property type="term" value="F:ATP binding"/>
    <property type="evidence" value="ECO:0007669"/>
    <property type="project" value="UniProtKB-KW"/>
</dbReference>
<comment type="similarity">
    <text evidence="1">Belongs to the diphosphomevalonate decarboxylase family.</text>
</comment>
<keyword evidence="6" id="KW-0443">Lipid metabolism</keyword>
<dbReference type="GO" id="GO:0019287">
    <property type="term" value="P:isopentenyl diphosphate biosynthetic process, mevalonate pathway"/>
    <property type="evidence" value="ECO:0007669"/>
    <property type="project" value="InterPro"/>
</dbReference>
<dbReference type="FunFam" id="3.30.230.10:FF:000072">
    <property type="entry name" value="Diphosphomevalonate decarboxylase"/>
    <property type="match status" value="1"/>
</dbReference>
<dbReference type="PANTHER" id="PTHR10977">
    <property type="entry name" value="DIPHOSPHOMEVALONATE DECARBOXYLASE"/>
    <property type="match status" value="1"/>
</dbReference>
<evidence type="ECO:0000256" key="6">
    <source>
        <dbReference type="ARBA" id="ARBA00023098"/>
    </source>
</evidence>
<evidence type="ECO:0000256" key="7">
    <source>
        <dbReference type="ARBA" id="ARBA00023239"/>
    </source>
</evidence>
<dbReference type="EC" id="4.1.1.33" evidence="2"/>
<dbReference type="Gene3D" id="3.30.230.10">
    <property type="match status" value="1"/>
</dbReference>
<protein>
    <recommendedName>
        <fullName evidence="2">diphosphomevalonate decarboxylase</fullName>
        <ecNumber evidence="2">4.1.1.33</ecNumber>
    </recommendedName>
</protein>
<dbReference type="GO" id="GO:0005829">
    <property type="term" value="C:cytosol"/>
    <property type="evidence" value="ECO:0007669"/>
    <property type="project" value="InterPro"/>
</dbReference>
<name>A0AAJ1Q4P2_9LACT</name>
<keyword evidence="7 10" id="KW-0456">Lyase</keyword>
<dbReference type="InterPro" id="IPR041431">
    <property type="entry name" value="Mvd1_C"/>
</dbReference>
<organism evidence="10 11">
    <name type="scientific">Facklamia hominis</name>
    <dbReference type="NCBI Taxonomy" id="178214"/>
    <lineage>
        <taxon>Bacteria</taxon>
        <taxon>Bacillati</taxon>
        <taxon>Bacillota</taxon>
        <taxon>Bacilli</taxon>
        <taxon>Lactobacillales</taxon>
        <taxon>Aerococcaceae</taxon>
        <taxon>Facklamia</taxon>
    </lineage>
</organism>
<dbReference type="Pfam" id="PF18376">
    <property type="entry name" value="MDD_C"/>
    <property type="match status" value="1"/>
</dbReference>
<evidence type="ECO:0000256" key="1">
    <source>
        <dbReference type="ARBA" id="ARBA00008831"/>
    </source>
</evidence>
<dbReference type="EMBL" id="JASOOE010000002">
    <property type="protein sequence ID" value="MDK7186525.1"/>
    <property type="molecule type" value="Genomic_DNA"/>
</dbReference>
<dbReference type="InterPro" id="IPR005935">
    <property type="entry name" value="Mev_decarb"/>
</dbReference>
<dbReference type="RefSeq" id="WP_101975194.1">
    <property type="nucleotide sequence ID" value="NZ_JASOOE010000002.1"/>
</dbReference>
<dbReference type="Gene3D" id="3.30.70.890">
    <property type="entry name" value="GHMP kinase, C-terminal domain"/>
    <property type="match status" value="1"/>
</dbReference>
<keyword evidence="3" id="KW-0444">Lipid biosynthesis</keyword>
<gene>
    <name evidence="10" type="primary">mvaD</name>
    <name evidence="10" type="ORF">QP433_00845</name>
</gene>
<dbReference type="NCBIfam" id="TIGR01240">
    <property type="entry name" value="mevDPdecarb"/>
    <property type="match status" value="1"/>
</dbReference>
<dbReference type="Proteomes" id="UP001229251">
    <property type="component" value="Unassembled WGS sequence"/>
</dbReference>
<evidence type="ECO:0000256" key="3">
    <source>
        <dbReference type="ARBA" id="ARBA00022516"/>
    </source>
</evidence>
<dbReference type="Pfam" id="PF22700">
    <property type="entry name" value="MVD-like_N"/>
    <property type="match status" value="1"/>
</dbReference>
<dbReference type="InterPro" id="IPR029765">
    <property type="entry name" value="Mev_diP_decarb"/>
</dbReference>
<dbReference type="InterPro" id="IPR036554">
    <property type="entry name" value="GHMP_kinase_C_sf"/>
</dbReference>
<dbReference type="PANTHER" id="PTHR10977:SF3">
    <property type="entry name" value="DIPHOSPHOMEVALONATE DECARBOXYLASE"/>
    <property type="match status" value="1"/>
</dbReference>
<dbReference type="AlphaFoldDB" id="A0AAJ1Q4P2"/>
<comment type="caution">
    <text evidence="10">The sequence shown here is derived from an EMBL/GenBank/DDBJ whole genome shotgun (WGS) entry which is preliminary data.</text>
</comment>
<evidence type="ECO:0000256" key="5">
    <source>
        <dbReference type="ARBA" id="ARBA00022840"/>
    </source>
</evidence>
<dbReference type="InterPro" id="IPR014721">
    <property type="entry name" value="Ribsml_uS5_D2-typ_fold_subgr"/>
</dbReference>
<sequence length="329" mass="35723">MLLSSKFQAHTNIALIKYWGKRHQSLILPVTSSLSMTLDAFYTQTQVDFDSNLTQDQFTLNGQLQNDLATAKISRFIDLFRNLAQCDLKVKVSSKNFVPTAAGLASSASAYAALACACNQALGLELDSKSLSILARQGSGSACRSLFGGLVEWEKGSGSDSQSSFAHQLDSGDWGLAMIAIVINSGPKPFSSRQGMQHTLESSPFYQLWPQTVAEDLQAMKKAIQDRNIDQMGQIAEHNALKMHATMLSANPGFTYFEAGSLKAINAVRDLREKQGLTAYFTMDAGPNVKVLCPLDQVSTIYKQLAKSFATDQLLCSTVGPAPFALEVD</sequence>
<dbReference type="PIRSF" id="PIRSF015950">
    <property type="entry name" value="Mev_P_decrbx"/>
    <property type="match status" value="1"/>
</dbReference>
<evidence type="ECO:0000256" key="2">
    <source>
        <dbReference type="ARBA" id="ARBA00012296"/>
    </source>
</evidence>
<evidence type="ECO:0000259" key="9">
    <source>
        <dbReference type="Pfam" id="PF22700"/>
    </source>
</evidence>
<keyword evidence="5" id="KW-0067">ATP-binding</keyword>
<dbReference type="GO" id="GO:0004163">
    <property type="term" value="F:diphosphomevalonate decarboxylase activity"/>
    <property type="evidence" value="ECO:0007669"/>
    <property type="project" value="UniProtKB-EC"/>
</dbReference>
<reference evidence="10" key="1">
    <citation type="submission" date="2023-05" db="EMBL/GenBank/DDBJ databases">
        <title>Cataloging the Phylogenetic Diversity of Human Bladder Bacteria.</title>
        <authorList>
            <person name="Du J."/>
        </authorList>
    </citation>
    <scope>NUCLEOTIDE SEQUENCE</scope>
    <source>
        <strain evidence="10">UMB1231</strain>
    </source>
</reference>